<dbReference type="GO" id="GO:0005829">
    <property type="term" value="C:cytosol"/>
    <property type="evidence" value="ECO:0007669"/>
    <property type="project" value="TreeGrafter"/>
</dbReference>
<dbReference type="InterPro" id="IPR016161">
    <property type="entry name" value="Ald_DH/histidinol_DH"/>
</dbReference>
<proteinExistence type="inferred from homology"/>
<evidence type="ECO:0000313" key="4">
    <source>
        <dbReference type="EMBL" id="TPP07065.1"/>
    </source>
</evidence>
<accession>A0A504U8X4</accession>
<feature type="domain" description="Aldehyde dehydrogenase" evidence="3">
    <location>
        <begin position="17"/>
        <end position="470"/>
    </location>
</feature>
<evidence type="ECO:0000259" key="3">
    <source>
        <dbReference type="Pfam" id="PF00171"/>
    </source>
</evidence>
<comment type="similarity">
    <text evidence="1">Belongs to the aldehyde dehydrogenase family.</text>
</comment>
<evidence type="ECO:0000313" key="5">
    <source>
        <dbReference type="Proteomes" id="UP000316429"/>
    </source>
</evidence>
<evidence type="ECO:0000256" key="2">
    <source>
        <dbReference type="ARBA" id="ARBA00023002"/>
    </source>
</evidence>
<dbReference type="GO" id="GO:0004777">
    <property type="term" value="F:succinate-semialdehyde dehydrogenase (NAD+) activity"/>
    <property type="evidence" value="ECO:0007669"/>
    <property type="project" value="TreeGrafter"/>
</dbReference>
<dbReference type="PANTHER" id="PTHR43353">
    <property type="entry name" value="SUCCINATE-SEMIALDEHYDE DEHYDROGENASE, MITOCHONDRIAL"/>
    <property type="match status" value="1"/>
</dbReference>
<dbReference type="Gene3D" id="3.40.309.10">
    <property type="entry name" value="Aldehyde Dehydrogenase, Chain A, domain 2"/>
    <property type="match status" value="1"/>
</dbReference>
<dbReference type="InterPro" id="IPR050740">
    <property type="entry name" value="Aldehyde_DH_Superfamily"/>
</dbReference>
<dbReference type="OrthoDB" id="9812625at2"/>
<dbReference type="EMBL" id="VFYP01000002">
    <property type="protein sequence ID" value="TPP07065.1"/>
    <property type="molecule type" value="Genomic_DNA"/>
</dbReference>
<protein>
    <submittedName>
        <fullName evidence="4">Aldehyde dehydrogenase family protein</fullName>
    </submittedName>
</protein>
<dbReference type="Gene3D" id="3.40.605.10">
    <property type="entry name" value="Aldehyde Dehydrogenase, Chain A, domain 1"/>
    <property type="match status" value="1"/>
</dbReference>
<name>A0A504U8X4_9HYPH</name>
<dbReference type="InterPro" id="IPR016162">
    <property type="entry name" value="Ald_DH_N"/>
</dbReference>
<dbReference type="InterPro" id="IPR015590">
    <property type="entry name" value="Aldehyde_DH_dom"/>
</dbReference>
<dbReference type="InterPro" id="IPR016163">
    <property type="entry name" value="Ald_DH_C"/>
</dbReference>
<dbReference type="Proteomes" id="UP000316429">
    <property type="component" value="Unassembled WGS sequence"/>
</dbReference>
<gene>
    <name evidence="4" type="ORF">FJQ55_15515</name>
</gene>
<keyword evidence="2" id="KW-0560">Oxidoreductase</keyword>
<evidence type="ECO:0000256" key="1">
    <source>
        <dbReference type="ARBA" id="ARBA00009986"/>
    </source>
</evidence>
<reference evidence="4 5" key="1">
    <citation type="submission" date="2019-06" db="EMBL/GenBank/DDBJ databases">
        <title>Rhizobium sp. CL12 isolated from roots of soybean.</title>
        <authorList>
            <person name="Wang C."/>
        </authorList>
    </citation>
    <scope>NUCLEOTIDE SEQUENCE [LARGE SCALE GENOMIC DNA]</scope>
    <source>
        <strain evidence="4 5">CL12</strain>
    </source>
</reference>
<dbReference type="FunFam" id="3.40.605.10:FF:000007">
    <property type="entry name" value="NAD/NADP-dependent betaine aldehyde dehydrogenase"/>
    <property type="match status" value="1"/>
</dbReference>
<organism evidence="4 5">
    <name type="scientific">Rhizobium glycinendophyticum</name>
    <dbReference type="NCBI Taxonomy" id="2589807"/>
    <lineage>
        <taxon>Bacteria</taxon>
        <taxon>Pseudomonadati</taxon>
        <taxon>Pseudomonadota</taxon>
        <taxon>Alphaproteobacteria</taxon>
        <taxon>Hyphomicrobiales</taxon>
        <taxon>Rhizobiaceae</taxon>
        <taxon>Rhizobium/Agrobacterium group</taxon>
        <taxon>Rhizobium</taxon>
    </lineage>
</organism>
<dbReference type="Pfam" id="PF00171">
    <property type="entry name" value="Aldedh"/>
    <property type="match status" value="1"/>
</dbReference>
<dbReference type="PANTHER" id="PTHR43353:SF5">
    <property type="entry name" value="SUCCINATE-SEMIALDEHYDE DEHYDROGENASE, MITOCHONDRIAL"/>
    <property type="match status" value="1"/>
</dbReference>
<keyword evidence="5" id="KW-1185">Reference proteome</keyword>
<dbReference type="GO" id="GO:0009450">
    <property type="term" value="P:gamma-aminobutyric acid catabolic process"/>
    <property type="evidence" value="ECO:0007669"/>
    <property type="project" value="TreeGrafter"/>
</dbReference>
<dbReference type="AlphaFoldDB" id="A0A504U8X4"/>
<comment type="caution">
    <text evidence="4">The sequence shown here is derived from an EMBL/GenBank/DDBJ whole genome shotgun (WGS) entry which is preliminary data.</text>
</comment>
<sequence length="474" mass="51158">MPTFRNFIGGSFQEPGTNETIEVRNPATGQVFAAVPAATEAEVIAAVRHAAEAQKSWGRLPAIERGNTLRRLADIIETNAGRIGEALAKESGKSLADATGEAIYGVELMRYHAEWARRIEGEVIESDTPDETLMLKRAPIGVVACLIPFNFPIYTLVRKIAPALIAGNAVVVRPSNNTPTSAFIFAECVAEAGLPAGLVNIMTMTHDVAEVMCKRHEVGMITLTGSVTAGQVVLDYCKANIAKPSLELGGKTPVIVEPDADLDVVTRSVLAAKTAHCGQVCTSVERLYVHASVHGDLLERLKTAFAARRFGDRSAHPDHMGPLANAAARLRVHHMVERAQAEGAIVETGGYLPDGDGYFYPPTLLSGCHQSMEIVQEEVFGPVLAVIPYTEFDEALAMASDHQFGLASVVFSESYRKVMKAANEIEAGELYVNRFPADPYQGYHAGWKRSGLGGDDGKHGMLEFTQTRLVILKH</sequence>
<dbReference type="SUPFAM" id="SSF53720">
    <property type="entry name" value="ALDH-like"/>
    <property type="match status" value="1"/>
</dbReference>
<dbReference type="RefSeq" id="WP_140829556.1">
    <property type="nucleotide sequence ID" value="NZ_VFYP01000002.1"/>
</dbReference>